<feature type="compositionally biased region" description="Acidic residues" evidence="1">
    <location>
        <begin position="93"/>
        <end position="121"/>
    </location>
</feature>
<reference evidence="2" key="1">
    <citation type="submission" date="2021-07" db="EMBL/GenBank/DDBJ databases">
        <authorList>
            <person name="Durling M."/>
        </authorList>
    </citation>
    <scope>NUCLEOTIDE SEQUENCE</scope>
</reference>
<sequence length="156" mass="17632">MFQMTRQNRWAPQESKERRKWLRKGAEVEKERKKNAHVAPKSWVIARQDSMAAIRKGDQGKVKKMRRVARKEKRKMGKFGGAAGDEAGRGDGEEMGEGDGDMGEEDEEMEEGMNDDDEEDIDDYSGLVVEGKAGMEGGAANDGKWKDECVMRFKNN</sequence>
<evidence type="ECO:0000313" key="2">
    <source>
        <dbReference type="EMBL" id="CAG8978047.1"/>
    </source>
</evidence>
<feature type="region of interest" description="Disordered" evidence="1">
    <location>
        <begin position="1"/>
        <end position="121"/>
    </location>
</feature>
<dbReference type="Proteomes" id="UP000701801">
    <property type="component" value="Unassembled WGS sequence"/>
</dbReference>
<accession>A0A9N9Q831</accession>
<protein>
    <submittedName>
        <fullName evidence="2">Uncharacterized protein</fullName>
    </submittedName>
</protein>
<keyword evidence="3" id="KW-1185">Reference proteome</keyword>
<feature type="compositionally biased region" description="Polar residues" evidence="1">
    <location>
        <begin position="1"/>
        <end position="10"/>
    </location>
</feature>
<name>A0A9N9Q831_9HELO</name>
<gene>
    <name evidence="2" type="ORF">HYALB_00000717</name>
</gene>
<dbReference type="EMBL" id="CAJVRM010000240">
    <property type="protein sequence ID" value="CAG8978047.1"/>
    <property type="molecule type" value="Genomic_DNA"/>
</dbReference>
<dbReference type="AlphaFoldDB" id="A0A9N9Q831"/>
<evidence type="ECO:0000256" key="1">
    <source>
        <dbReference type="SAM" id="MobiDB-lite"/>
    </source>
</evidence>
<organism evidence="2 3">
    <name type="scientific">Hymenoscyphus albidus</name>
    <dbReference type="NCBI Taxonomy" id="595503"/>
    <lineage>
        <taxon>Eukaryota</taxon>
        <taxon>Fungi</taxon>
        <taxon>Dikarya</taxon>
        <taxon>Ascomycota</taxon>
        <taxon>Pezizomycotina</taxon>
        <taxon>Leotiomycetes</taxon>
        <taxon>Helotiales</taxon>
        <taxon>Helotiaceae</taxon>
        <taxon>Hymenoscyphus</taxon>
    </lineage>
</organism>
<evidence type="ECO:0000313" key="3">
    <source>
        <dbReference type="Proteomes" id="UP000701801"/>
    </source>
</evidence>
<comment type="caution">
    <text evidence="2">The sequence shown here is derived from an EMBL/GenBank/DDBJ whole genome shotgun (WGS) entry which is preliminary data.</text>
</comment>
<proteinExistence type="predicted"/>
<feature type="compositionally biased region" description="Basic residues" evidence="1">
    <location>
        <begin position="62"/>
        <end position="77"/>
    </location>
</feature>